<evidence type="ECO:0000313" key="1">
    <source>
        <dbReference type="EMBL" id="TDO96953.1"/>
    </source>
</evidence>
<dbReference type="CDD" id="cd05325">
    <property type="entry name" value="carb_red_sniffer_like_SDR_c"/>
    <property type="match status" value="1"/>
</dbReference>
<reference evidence="1 2" key="1">
    <citation type="submission" date="2019-03" db="EMBL/GenBank/DDBJ databases">
        <title>Genomic Encyclopedia of Type Strains, Phase III (KMG-III): the genomes of soil and plant-associated and newly described type strains.</title>
        <authorList>
            <person name="Whitman W."/>
        </authorList>
    </citation>
    <scope>NUCLEOTIDE SEQUENCE [LARGE SCALE GENOMIC DNA]</scope>
    <source>
        <strain evidence="1 2">CECT 7378</strain>
    </source>
</reference>
<evidence type="ECO:0000313" key="2">
    <source>
        <dbReference type="Proteomes" id="UP000294656"/>
    </source>
</evidence>
<sequence length="231" mass="25041">MELNVLVTGAGRGIGLAFVKHLLASGHRVWATYRRPENATELLTLEDLNPLLSTAQLDVAEPGSIARLKEKWRHLSLDWIINNAGYYGPKGVKFGEVDVAEWQKVFATNTIGPYLIAEAFVDCLEDSDAPKLAFLSSKVGSIEDNQSGGGYLYRSSKTALNQVVKSLSIDLRQKGISVVALHPGWVKTSMGGPNALISVDVSVEGLLSVIELLDLGKTGTFINYDGSQIPW</sequence>
<dbReference type="InterPro" id="IPR002347">
    <property type="entry name" value="SDR_fam"/>
</dbReference>
<organism evidence="1 2">
    <name type="scientific">Marinomonas balearica</name>
    <dbReference type="NCBI Taxonomy" id="491947"/>
    <lineage>
        <taxon>Bacteria</taxon>
        <taxon>Pseudomonadati</taxon>
        <taxon>Pseudomonadota</taxon>
        <taxon>Gammaproteobacteria</taxon>
        <taxon>Oceanospirillales</taxon>
        <taxon>Oceanospirillaceae</taxon>
        <taxon>Marinomonas</taxon>
    </lineage>
</organism>
<name>A0A4R6M6I0_9GAMM</name>
<comment type="caution">
    <text evidence="1">The sequence shown here is derived from an EMBL/GenBank/DDBJ whole genome shotgun (WGS) entry which is preliminary data.</text>
</comment>
<dbReference type="AlphaFoldDB" id="A0A4R6M6I0"/>
<dbReference type="InterPro" id="IPR036291">
    <property type="entry name" value="NAD(P)-bd_dom_sf"/>
</dbReference>
<dbReference type="SUPFAM" id="SSF51735">
    <property type="entry name" value="NAD(P)-binding Rossmann-fold domains"/>
    <property type="match status" value="1"/>
</dbReference>
<dbReference type="RefSeq" id="WP_133504445.1">
    <property type="nucleotide sequence ID" value="NZ_SNXC01000013.1"/>
</dbReference>
<proteinExistence type="predicted"/>
<keyword evidence="2" id="KW-1185">Reference proteome</keyword>
<dbReference type="Pfam" id="PF00106">
    <property type="entry name" value="adh_short"/>
    <property type="match status" value="1"/>
</dbReference>
<gene>
    <name evidence="1" type="ORF">DFP79_2725</name>
</gene>
<dbReference type="Gene3D" id="3.40.50.720">
    <property type="entry name" value="NAD(P)-binding Rossmann-like Domain"/>
    <property type="match status" value="1"/>
</dbReference>
<accession>A0A4R6M6I0</accession>
<dbReference type="Proteomes" id="UP000294656">
    <property type="component" value="Unassembled WGS sequence"/>
</dbReference>
<protein>
    <submittedName>
        <fullName evidence="1">NAD(P)-dependent dehydrogenase (Short-subunit alcohol dehydrogenase family)</fullName>
    </submittedName>
</protein>
<dbReference type="PANTHER" id="PTHR45458">
    <property type="entry name" value="SHORT-CHAIN DEHYDROGENASE/REDUCTASE SDR"/>
    <property type="match status" value="1"/>
</dbReference>
<dbReference type="InterPro" id="IPR052184">
    <property type="entry name" value="SDR_enzymes"/>
</dbReference>
<dbReference type="EMBL" id="SNXC01000013">
    <property type="protein sequence ID" value="TDO96953.1"/>
    <property type="molecule type" value="Genomic_DNA"/>
</dbReference>
<dbReference type="GO" id="GO:0016616">
    <property type="term" value="F:oxidoreductase activity, acting on the CH-OH group of donors, NAD or NADP as acceptor"/>
    <property type="evidence" value="ECO:0007669"/>
    <property type="project" value="TreeGrafter"/>
</dbReference>
<dbReference type="OrthoDB" id="5786478at2"/>
<dbReference type="PRINTS" id="PR00081">
    <property type="entry name" value="GDHRDH"/>
</dbReference>
<dbReference type="PANTHER" id="PTHR45458:SF1">
    <property type="entry name" value="SHORT CHAIN DEHYDROGENASE"/>
    <property type="match status" value="1"/>
</dbReference>